<dbReference type="PROSITE" id="PS51257">
    <property type="entry name" value="PROKAR_LIPOPROTEIN"/>
    <property type="match status" value="1"/>
</dbReference>
<accession>A0A238UFI2</accession>
<keyword evidence="3" id="KW-0449">Lipoprotein</keyword>
<evidence type="ECO:0000256" key="1">
    <source>
        <dbReference type="ARBA" id="ARBA00023054"/>
    </source>
</evidence>
<dbReference type="Gene3D" id="1.10.287.1490">
    <property type="match status" value="1"/>
</dbReference>
<dbReference type="KEGG" id="tje:TJEJU_3570"/>
<evidence type="ECO:0000256" key="2">
    <source>
        <dbReference type="SAM" id="Coils"/>
    </source>
</evidence>
<evidence type="ECO:0000313" key="3">
    <source>
        <dbReference type="EMBL" id="SNR17214.1"/>
    </source>
</evidence>
<dbReference type="RefSeq" id="WP_095074261.1">
    <property type="nucleotide sequence ID" value="NZ_LT899436.1"/>
</dbReference>
<sequence length="685" mass="75200">MKNFRKLALGGLVLASIGFTSCVDDEISEEVKVIYQNQAAFLAAQTSLIQAEADLEAAKVAHQLLLNEAQEAQNALAILNAENALELAKEEHLKALLQLKLEVQATKSQEAEKYLGKYLVEMGTVISLESDLEGQKRDLAALKATVIDGVFDKDEAIELKNIDIAALENQLTKDQEKLAQLKAVLSEPTSIGAQVIAIQKQIDDLKAENKERNARITEIRTTELAEFGDNVADYQQAKLDVEAEKKTIQTNETALENANTDLSDAQDELNDLTGGVTITFNQAVINRANAEKLKDEKEEAYNEIATLAADYSALINEIATVSASITQNKETIETIENDLAVLEADYNAKKAIFDANPSGKTVSDVGPDDKAGNHNDNSAVTYRLVLNANSNPISYGNPAYFSAADLPPGAIITPTPTSGRYFNIEADDTVESNEVAFNRAQSAFVNAQVALSNAKSELSEKEAELVELKEKQDTFDTTITTQVENAKSERDAAVKAFDLANDVVMQLELITTIENSILDLRKNLEEAKQNLKTAENELTRLAALVDDTKLNEYTALLDTIDALGLEVNLNQKVIADLQGDIAYFEGLELELEASAYSGSDYEERMEKIEDEIKAQETAVLELQKDIAKAKNDLEDIKQDKVNLEEKRVADIAELEALIEKTEAEIEQRKELAESFKKLMEEALAS</sequence>
<protein>
    <submittedName>
        <fullName evidence="3">Probable lipoprotein</fullName>
    </submittedName>
</protein>
<organism evidence="3 4">
    <name type="scientific">Tenacibaculum jejuense</name>
    <dbReference type="NCBI Taxonomy" id="584609"/>
    <lineage>
        <taxon>Bacteria</taxon>
        <taxon>Pseudomonadati</taxon>
        <taxon>Bacteroidota</taxon>
        <taxon>Flavobacteriia</taxon>
        <taxon>Flavobacteriales</taxon>
        <taxon>Flavobacteriaceae</taxon>
        <taxon>Tenacibaculum</taxon>
    </lineage>
</organism>
<dbReference type="PANTHER" id="PTHR32083">
    <property type="entry name" value="CILIA AND FLAGELLA-ASSOCIATED PROTEIN 58-RELATED"/>
    <property type="match status" value="1"/>
</dbReference>
<feature type="coiled-coil region" evidence="2">
    <location>
        <begin position="510"/>
        <end position="551"/>
    </location>
</feature>
<dbReference type="Proteomes" id="UP000215214">
    <property type="component" value="Chromosome TJEJU"/>
</dbReference>
<feature type="coiled-coil region" evidence="2">
    <location>
        <begin position="248"/>
        <end position="352"/>
    </location>
</feature>
<reference evidence="3 4" key="1">
    <citation type="submission" date="2017-07" db="EMBL/GenBank/DDBJ databases">
        <authorList>
            <person name="Sun Z.S."/>
            <person name="Albrecht U."/>
            <person name="Echele G."/>
            <person name="Lee C.C."/>
        </authorList>
    </citation>
    <scope>NUCLEOTIDE SEQUENCE [LARGE SCALE GENOMIC DNA]</scope>
    <source>
        <strain evidence="4">type strain: KCTC 22618</strain>
    </source>
</reference>
<evidence type="ECO:0000313" key="4">
    <source>
        <dbReference type="Proteomes" id="UP000215214"/>
    </source>
</evidence>
<keyword evidence="4" id="KW-1185">Reference proteome</keyword>
<keyword evidence="1 2" id="KW-0175">Coiled coil</keyword>
<feature type="coiled-coil region" evidence="2">
    <location>
        <begin position="598"/>
        <end position="678"/>
    </location>
</feature>
<dbReference type="PANTHER" id="PTHR32083:SF48">
    <property type="entry name" value="TRANS-GOLGI NETWORK-LOCALIZED SYP41-INTERACTING PROTEIN 1"/>
    <property type="match status" value="1"/>
</dbReference>
<gene>
    <name evidence="3" type="ORF">TJEJU_3570</name>
</gene>
<dbReference type="AlphaFoldDB" id="A0A238UFI2"/>
<dbReference type="GO" id="GO:0005856">
    <property type="term" value="C:cytoskeleton"/>
    <property type="evidence" value="ECO:0007669"/>
    <property type="project" value="TreeGrafter"/>
</dbReference>
<proteinExistence type="predicted"/>
<dbReference type="OrthoDB" id="9820966at2"/>
<feature type="coiled-coil region" evidence="2">
    <location>
        <begin position="444"/>
        <end position="471"/>
    </location>
</feature>
<dbReference type="EMBL" id="LT899436">
    <property type="protein sequence ID" value="SNR17214.1"/>
    <property type="molecule type" value="Genomic_DNA"/>
</dbReference>
<feature type="coiled-coil region" evidence="2">
    <location>
        <begin position="125"/>
        <end position="222"/>
    </location>
</feature>
<name>A0A238UFI2_9FLAO</name>
<feature type="coiled-coil region" evidence="2">
    <location>
        <begin position="48"/>
        <end position="89"/>
    </location>
</feature>